<evidence type="ECO:0000313" key="2">
    <source>
        <dbReference type="EMBL" id="MFC5141845.1"/>
    </source>
</evidence>
<protein>
    <submittedName>
        <fullName evidence="2">FAD-dependent monooxygenase</fullName>
    </submittedName>
</protein>
<dbReference type="SUPFAM" id="SSF51905">
    <property type="entry name" value="FAD/NAD(P)-binding domain"/>
    <property type="match status" value="1"/>
</dbReference>
<proteinExistence type="predicted"/>
<sequence length="403" mass="43249">MSRHALISGASIAGPALAHELNARGWRTTVVERAPRLRDEGQNIDVRGAGREVLRRMDLEDAALAAGTGEVGLRFVDDDGAAVAEFPAGEGDTAGGTAEMEILRGELSRLIHERTRDTTDYRFGEQIRELTDHGDGVTTRLAGGEEIEADLVVVAEGTRSRTRDLVLPGAEVTELGLQVAYLTIPRTADDDRWWRWHSAPGSRSTSLRPDNRGTTRAMLAFLSDVRGLGELDRDAQVTVLRRTYADVGWQAPRVLAALEDASMYFDAVAQIRLPRWSTGRTVLLGDAAWATGPFGTGTTLALVGAHILAGELGDTADTADTTADTTAALARYEERMRPFVAQAQDVKPAALRAMNPRSAAGLAVQRTVLGLAGSLSSVFGGLVEKLSTPRAEAIELPDYRLTA</sequence>
<dbReference type="PANTHER" id="PTHR46865:SF2">
    <property type="entry name" value="MONOOXYGENASE"/>
    <property type="match status" value="1"/>
</dbReference>
<dbReference type="Gene3D" id="3.50.50.60">
    <property type="entry name" value="FAD/NAD(P)-binding domain"/>
    <property type="match status" value="1"/>
</dbReference>
<comment type="caution">
    <text evidence="2">The sequence shown here is derived from an EMBL/GenBank/DDBJ whole genome shotgun (WGS) entry which is preliminary data.</text>
</comment>
<dbReference type="RefSeq" id="WP_378023983.1">
    <property type="nucleotide sequence ID" value="NZ_JBHSKG010000018.1"/>
</dbReference>
<dbReference type="GO" id="GO:0004497">
    <property type="term" value="F:monooxygenase activity"/>
    <property type="evidence" value="ECO:0007669"/>
    <property type="project" value="UniProtKB-KW"/>
</dbReference>
<dbReference type="PANTHER" id="PTHR46865">
    <property type="entry name" value="OXIDOREDUCTASE-RELATED"/>
    <property type="match status" value="1"/>
</dbReference>
<keyword evidence="2" id="KW-0503">Monooxygenase</keyword>
<evidence type="ECO:0000313" key="3">
    <source>
        <dbReference type="Proteomes" id="UP001596175"/>
    </source>
</evidence>
<keyword evidence="2" id="KW-0560">Oxidoreductase</keyword>
<name>A0ABV9ZMV1_9PSEU</name>
<dbReference type="InterPro" id="IPR002938">
    <property type="entry name" value="FAD-bd"/>
</dbReference>
<organism evidence="2 3">
    <name type="scientific">Actinomycetospora rhizophila</name>
    <dbReference type="NCBI Taxonomy" id="1416876"/>
    <lineage>
        <taxon>Bacteria</taxon>
        <taxon>Bacillati</taxon>
        <taxon>Actinomycetota</taxon>
        <taxon>Actinomycetes</taxon>
        <taxon>Pseudonocardiales</taxon>
        <taxon>Pseudonocardiaceae</taxon>
        <taxon>Actinomycetospora</taxon>
    </lineage>
</organism>
<dbReference type="PRINTS" id="PR00420">
    <property type="entry name" value="RNGMNOXGNASE"/>
</dbReference>
<dbReference type="EMBL" id="JBHSKG010000018">
    <property type="protein sequence ID" value="MFC5141845.1"/>
    <property type="molecule type" value="Genomic_DNA"/>
</dbReference>
<gene>
    <name evidence="2" type="ORF">ACFPK1_26675</name>
</gene>
<dbReference type="InterPro" id="IPR036188">
    <property type="entry name" value="FAD/NAD-bd_sf"/>
</dbReference>
<dbReference type="InterPro" id="IPR051704">
    <property type="entry name" value="FAD_aromatic-hydroxylase"/>
</dbReference>
<dbReference type="Proteomes" id="UP001596175">
    <property type="component" value="Unassembled WGS sequence"/>
</dbReference>
<dbReference type="Gene3D" id="3.30.9.10">
    <property type="entry name" value="D-Amino Acid Oxidase, subunit A, domain 2"/>
    <property type="match status" value="1"/>
</dbReference>
<reference evidence="3" key="1">
    <citation type="journal article" date="2019" name="Int. J. Syst. Evol. Microbiol.">
        <title>The Global Catalogue of Microorganisms (GCM) 10K type strain sequencing project: providing services to taxonomists for standard genome sequencing and annotation.</title>
        <authorList>
            <consortium name="The Broad Institute Genomics Platform"/>
            <consortium name="The Broad Institute Genome Sequencing Center for Infectious Disease"/>
            <person name="Wu L."/>
            <person name="Ma J."/>
        </authorList>
    </citation>
    <scope>NUCLEOTIDE SEQUENCE [LARGE SCALE GENOMIC DNA]</scope>
    <source>
        <strain evidence="3">XZYJ18</strain>
    </source>
</reference>
<feature type="domain" description="FAD-binding" evidence="1">
    <location>
        <begin position="5"/>
        <end position="344"/>
    </location>
</feature>
<evidence type="ECO:0000259" key="1">
    <source>
        <dbReference type="Pfam" id="PF01494"/>
    </source>
</evidence>
<accession>A0ABV9ZMV1</accession>
<dbReference type="Pfam" id="PF01494">
    <property type="entry name" value="FAD_binding_3"/>
    <property type="match status" value="1"/>
</dbReference>
<keyword evidence="3" id="KW-1185">Reference proteome</keyword>